<protein>
    <submittedName>
        <fullName evidence="4">Uncharacterized protein</fullName>
    </submittedName>
</protein>
<dbReference type="GO" id="GO:0016746">
    <property type="term" value="F:acyltransferase activity"/>
    <property type="evidence" value="ECO:0007669"/>
    <property type="project" value="UniProtKB-KW"/>
</dbReference>
<comment type="similarity">
    <text evidence="1">Belongs to the plant acyltransferase family.</text>
</comment>
<dbReference type="Proteomes" id="UP000631114">
    <property type="component" value="Unassembled WGS sequence"/>
</dbReference>
<organism evidence="4 5">
    <name type="scientific">Coptis chinensis</name>
    <dbReference type="NCBI Taxonomy" id="261450"/>
    <lineage>
        <taxon>Eukaryota</taxon>
        <taxon>Viridiplantae</taxon>
        <taxon>Streptophyta</taxon>
        <taxon>Embryophyta</taxon>
        <taxon>Tracheophyta</taxon>
        <taxon>Spermatophyta</taxon>
        <taxon>Magnoliopsida</taxon>
        <taxon>Ranunculales</taxon>
        <taxon>Ranunculaceae</taxon>
        <taxon>Coptidoideae</taxon>
        <taxon>Coptis</taxon>
    </lineage>
</organism>
<keyword evidence="5" id="KW-1185">Reference proteome</keyword>
<gene>
    <name evidence="4" type="ORF">IFM89_025509</name>
</gene>
<dbReference type="OrthoDB" id="444127at2759"/>
<dbReference type="Pfam" id="PF02458">
    <property type="entry name" value="Transferase"/>
    <property type="match status" value="1"/>
</dbReference>
<evidence type="ECO:0000313" key="4">
    <source>
        <dbReference type="EMBL" id="KAF9593800.1"/>
    </source>
</evidence>
<proteinExistence type="inferred from homology"/>
<evidence type="ECO:0000313" key="5">
    <source>
        <dbReference type="Proteomes" id="UP000631114"/>
    </source>
</evidence>
<keyword evidence="2" id="KW-0808">Transferase</keyword>
<dbReference type="InterPro" id="IPR050898">
    <property type="entry name" value="Plant_acyltransferase"/>
</dbReference>
<keyword evidence="3" id="KW-0012">Acyltransferase</keyword>
<dbReference type="PANTHER" id="PTHR31147">
    <property type="entry name" value="ACYL TRANSFERASE 4"/>
    <property type="match status" value="1"/>
</dbReference>
<accession>A0A835LGF5</accession>
<evidence type="ECO:0000256" key="1">
    <source>
        <dbReference type="ARBA" id="ARBA00009861"/>
    </source>
</evidence>
<feature type="non-terminal residue" evidence="4">
    <location>
        <position position="1"/>
    </location>
</feature>
<evidence type="ECO:0000256" key="3">
    <source>
        <dbReference type="ARBA" id="ARBA00023315"/>
    </source>
</evidence>
<dbReference type="Gene3D" id="3.30.559.10">
    <property type="entry name" value="Chloramphenicol acetyltransferase-like domain"/>
    <property type="match status" value="2"/>
</dbReference>
<dbReference type="InterPro" id="IPR023213">
    <property type="entry name" value="CAT-like_dom_sf"/>
</dbReference>
<comment type="caution">
    <text evidence="4">The sequence shown here is derived from an EMBL/GenBank/DDBJ whole genome shotgun (WGS) entry which is preliminary data.</text>
</comment>
<evidence type="ECO:0000256" key="2">
    <source>
        <dbReference type="ARBA" id="ARBA00022679"/>
    </source>
</evidence>
<reference evidence="4 5" key="1">
    <citation type="submission" date="2020-10" db="EMBL/GenBank/DDBJ databases">
        <title>The Coptis chinensis genome and diversification of protoberbering-type alkaloids.</title>
        <authorList>
            <person name="Wang B."/>
            <person name="Shu S."/>
            <person name="Song C."/>
            <person name="Liu Y."/>
        </authorList>
    </citation>
    <scope>NUCLEOTIDE SEQUENCE [LARGE SCALE GENOMIC DNA]</scope>
    <source>
        <strain evidence="4">HL-2020</strain>
        <tissue evidence="4">Leaf</tissue>
    </source>
</reference>
<dbReference type="AlphaFoldDB" id="A0A835LGF5"/>
<dbReference type="PANTHER" id="PTHR31147:SF1">
    <property type="entry name" value="ACYL TRANSFERASE 4"/>
    <property type="match status" value="1"/>
</dbReference>
<dbReference type="EMBL" id="JADFTS010000008">
    <property type="protein sequence ID" value="KAF9593800.1"/>
    <property type="molecule type" value="Genomic_DNA"/>
</dbReference>
<sequence>LSTMTFVVTRSSGVAVQPSEYTPSGTLNLSVIDSLPNLRVRVHSLFVFKYGHEPAKVIREALSKALVPYYPLAGRLKESSDGELQVACTREGVWFVEAFSDCSLGDHMYLDNILLVPHDDLLATPPPEAHGMDPLVQIQLTVFKCEGFVIGFTLCHSVCDGLGAIQFLSAVGEFARGFLHPTIAPVWDRETLPAPAWLTDVLRESKLLPPPPTPSYQLAHASIDISEEQIYKLKNEFFELTGELCSTFDVVAASIWCHRTRAVQFPKDTTVHLVFFPNTRHLSDPPLPDGYYGNFVFPMTVTSSSGWLVEASTAEVVKLIKDAKARIPTEFTKWLKSEELNVTDGSFHNPLAYTTLSLTDWSHLGIKEVDYGWGPPVHVFPTHGFSIAPILTIGLPPTPKKGIRLLTWCVKMEHLPALVNYYKKEPLSRL</sequence>
<name>A0A835LGF5_9MAGN</name>